<evidence type="ECO:0000256" key="4">
    <source>
        <dbReference type="ARBA" id="ARBA00022596"/>
    </source>
</evidence>
<feature type="transmembrane region" description="Helical" evidence="9">
    <location>
        <begin position="251"/>
        <end position="277"/>
    </location>
</feature>
<gene>
    <name evidence="10" type="ORF">IE81DRAFT_364314</name>
</gene>
<dbReference type="Pfam" id="PF03824">
    <property type="entry name" value="NicO"/>
    <property type="match status" value="1"/>
</dbReference>
<organism evidence="10 11">
    <name type="scientific">Ceraceosorus guamensis</name>
    <dbReference type="NCBI Taxonomy" id="1522189"/>
    <lineage>
        <taxon>Eukaryota</taxon>
        <taxon>Fungi</taxon>
        <taxon>Dikarya</taxon>
        <taxon>Basidiomycota</taxon>
        <taxon>Ustilaginomycotina</taxon>
        <taxon>Exobasidiomycetes</taxon>
        <taxon>Ceraceosorales</taxon>
        <taxon>Ceraceosoraceae</taxon>
        <taxon>Ceraceosorus</taxon>
    </lineage>
</organism>
<proteinExistence type="inferred from homology"/>
<evidence type="ECO:0000256" key="8">
    <source>
        <dbReference type="SAM" id="MobiDB-lite"/>
    </source>
</evidence>
<protein>
    <submittedName>
        <fullName evidence="10">NicO-domain-containing protein</fullName>
    </submittedName>
</protein>
<dbReference type="InParanoid" id="A0A316W6B0"/>
<evidence type="ECO:0000256" key="3">
    <source>
        <dbReference type="ARBA" id="ARBA00022448"/>
    </source>
</evidence>
<dbReference type="PANTHER" id="PTHR31611:SF0">
    <property type="entry name" value="HIGH-AFFINITY NICKEL TRANSPORT PROTEIN NIC1"/>
    <property type="match status" value="1"/>
</dbReference>
<dbReference type="GO" id="GO:0012505">
    <property type="term" value="C:endomembrane system"/>
    <property type="evidence" value="ECO:0007669"/>
    <property type="project" value="UniProtKB-SubCell"/>
</dbReference>
<feature type="compositionally biased region" description="Basic and acidic residues" evidence="8">
    <location>
        <begin position="371"/>
        <end position="384"/>
    </location>
</feature>
<evidence type="ECO:0000256" key="2">
    <source>
        <dbReference type="ARBA" id="ARBA00010892"/>
    </source>
</evidence>
<reference evidence="10 11" key="1">
    <citation type="journal article" date="2018" name="Mol. Biol. Evol.">
        <title>Broad Genomic Sampling Reveals a Smut Pathogenic Ancestry of the Fungal Clade Ustilaginomycotina.</title>
        <authorList>
            <person name="Kijpornyongpan T."/>
            <person name="Mondo S.J."/>
            <person name="Barry K."/>
            <person name="Sandor L."/>
            <person name="Lee J."/>
            <person name="Lipzen A."/>
            <person name="Pangilinan J."/>
            <person name="LaButti K."/>
            <person name="Hainaut M."/>
            <person name="Henrissat B."/>
            <person name="Grigoriev I.V."/>
            <person name="Spatafora J.W."/>
            <person name="Aime M.C."/>
        </authorList>
    </citation>
    <scope>NUCLEOTIDE SEQUENCE [LARGE SCALE GENOMIC DNA]</scope>
    <source>
        <strain evidence="10 11">MCA 4658</strain>
    </source>
</reference>
<feature type="region of interest" description="Disordered" evidence="8">
    <location>
        <begin position="191"/>
        <end position="223"/>
    </location>
</feature>
<dbReference type="EMBL" id="KZ819356">
    <property type="protein sequence ID" value="PWN45302.1"/>
    <property type="molecule type" value="Genomic_DNA"/>
</dbReference>
<keyword evidence="7 9" id="KW-0472">Membrane</keyword>
<dbReference type="Proteomes" id="UP000245783">
    <property type="component" value="Unassembled WGS sequence"/>
</dbReference>
<dbReference type="OrthoDB" id="5197598at2759"/>
<evidence type="ECO:0000313" key="11">
    <source>
        <dbReference type="Proteomes" id="UP000245783"/>
    </source>
</evidence>
<evidence type="ECO:0000256" key="5">
    <source>
        <dbReference type="ARBA" id="ARBA00022692"/>
    </source>
</evidence>
<comment type="similarity">
    <text evidence="2">Belongs to the NiCoT transporter (TC 2.A.52) family.</text>
</comment>
<accession>A0A316W6B0</accession>
<keyword evidence="3" id="KW-0813">Transport</keyword>
<feature type="transmembrane region" description="Helical" evidence="9">
    <location>
        <begin position="283"/>
        <end position="305"/>
    </location>
</feature>
<dbReference type="InterPro" id="IPR004688">
    <property type="entry name" value="Ni/Co_transpt"/>
</dbReference>
<dbReference type="GeneID" id="37038718"/>
<evidence type="ECO:0000256" key="7">
    <source>
        <dbReference type="ARBA" id="ARBA00023136"/>
    </source>
</evidence>
<feature type="transmembrane region" description="Helical" evidence="9">
    <location>
        <begin position="152"/>
        <end position="175"/>
    </location>
</feature>
<dbReference type="STRING" id="1522189.A0A316W6B0"/>
<dbReference type="AlphaFoldDB" id="A0A316W6B0"/>
<feature type="transmembrane region" description="Helical" evidence="9">
    <location>
        <begin position="468"/>
        <end position="487"/>
    </location>
</feature>
<evidence type="ECO:0000256" key="9">
    <source>
        <dbReference type="SAM" id="Phobius"/>
    </source>
</evidence>
<evidence type="ECO:0000256" key="6">
    <source>
        <dbReference type="ARBA" id="ARBA00022989"/>
    </source>
</evidence>
<sequence>MITMKRHLQSWRKKLSLDPPNFTLTLFGRSLLLGLVLFAINALLWIVCAILFTRRPAGRPETDAANGSVLSLALVAWTTGLRHGLDADHISLIDNACRRIMASPVRPNRPPRRPVTVGFFFACGHSTVVFVTTVVIAISVQVADHLDTFGDVGGIIGASVSGSTLLLIAIINSFILRKTWIKRKAALTEQHEKRRDNEASTQNKERTSMDEEAAKLHAPKDAAHDSATHFNGVLTRLFKPFLHLLDRPWKCYFIGLAFGIGFDTASTIALLSVALVASQRSGGVAGSSGNVVLLALLFTSGMAAVDSADNILMVHAYSPAQKRPGQSRWALLERSKVLSTASDEENGVEAPKAQDQIVAETDTAVVPSPNGRHDAQQSERRDAAESSDAGQQRAGALQASSTATTLSMILTLLSICVAAAISIIVLVGLIGDECARCSRAADKQEETGDAGLEGRWWLAWRRANDNSGYIGAGIVGVFASCVVAYYVTRRLLRSRRREVGADRAQAKGSPAPNA</sequence>
<dbReference type="RefSeq" id="XP_025372462.1">
    <property type="nucleotide sequence ID" value="XM_025516848.1"/>
</dbReference>
<evidence type="ECO:0000313" key="10">
    <source>
        <dbReference type="EMBL" id="PWN45302.1"/>
    </source>
</evidence>
<keyword evidence="4" id="KW-0533">Nickel</keyword>
<keyword evidence="5 9" id="KW-0812">Transmembrane</keyword>
<dbReference type="InterPro" id="IPR011541">
    <property type="entry name" value="Ni/Co_transpt_high_affinity"/>
</dbReference>
<keyword evidence="11" id="KW-1185">Reference proteome</keyword>
<dbReference type="PANTHER" id="PTHR31611">
    <property type="entry name" value="HIGH-AFFINITY NICKEL TRANSPORT PROTEIN NIC1"/>
    <property type="match status" value="1"/>
</dbReference>
<feature type="transmembrane region" description="Helical" evidence="9">
    <location>
        <begin position="409"/>
        <end position="430"/>
    </location>
</feature>
<feature type="region of interest" description="Disordered" evidence="8">
    <location>
        <begin position="342"/>
        <end position="396"/>
    </location>
</feature>
<dbReference type="GO" id="GO:0015099">
    <property type="term" value="F:nickel cation transmembrane transporter activity"/>
    <property type="evidence" value="ECO:0007669"/>
    <property type="project" value="InterPro"/>
</dbReference>
<evidence type="ECO:0000256" key="1">
    <source>
        <dbReference type="ARBA" id="ARBA00004127"/>
    </source>
</evidence>
<name>A0A316W6B0_9BASI</name>
<dbReference type="GO" id="GO:0005886">
    <property type="term" value="C:plasma membrane"/>
    <property type="evidence" value="ECO:0007669"/>
    <property type="project" value="InterPro"/>
</dbReference>
<feature type="transmembrane region" description="Helical" evidence="9">
    <location>
        <begin position="31"/>
        <end position="52"/>
    </location>
</feature>
<feature type="transmembrane region" description="Helical" evidence="9">
    <location>
        <begin position="115"/>
        <end position="140"/>
    </location>
</feature>
<keyword evidence="6 9" id="KW-1133">Transmembrane helix</keyword>
<comment type="subcellular location">
    <subcellularLocation>
        <location evidence="1">Endomembrane system</location>
        <topology evidence="1">Multi-pass membrane protein</topology>
    </subcellularLocation>
</comment>